<evidence type="ECO:0000256" key="8">
    <source>
        <dbReference type="SAM" id="Phobius"/>
    </source>
</evidence>
<dbReference type="SUPFAM" id="SSF55874">
    <property type="entry name" value="ATPase domain of HSP90 chaperone/DNA topoisomerase II/histidine kinase"/>
    <property type="match status" value="1"/>
</dbReference>
<evidence type="ECO:0000259" key="9">
    <source>
        <dbReference type="PROSITE" id="PS50109"/>
    </source>
</evidence>
<keyword evidence="5 10" id="KW-0418">Kinase</keyword>
<evidence type="ECO:0000256" key="6">
    <source>
        <dbReference type="ARBA" id="ARBA00023012"/>
    </source>
</evidence>
<feature type="domain" description="Histidine kinase" evidence="9">
    <location>
        <begin position="193"/>
        <end position="401"/>
    </location>
</feature>
<dbReference type="CDD" id="cd00082">
    <property type="entry name" value="HisKA"/>
    <property type="match status" value="1"/>
</dbReference>
<evidence type="ECO:0000256" key="7">
    <source>
        <dbReference type="SAM" id="MobiDB-lite"/>
    </source>
</evidence>
<sequence>MKWRSAAKGALLVTLSALLIAAVALVGTFAFVSYNSSGGRDWVTPPSQLSETLVWDKTQYSFSGQALLEPGSWMMLLDEEGRVVWSFEKPDDVPQQYTLSDVAAFTRWYLNDYPVQCWVREDGLLVVGAPKGSVWKHDIAMQTSTLLQTPFWFLGGFLLALGGVLGLAAFAVRRWARQSQQVRDAARSGWINGVSHDIRTPLSVVMGYAAQLEDAPGLAPQQKRKISAIRAQSEVIRDLVNDLNLTMRLDSEMQPLRKETLCPEVFLRQTAADFLNGGMAEGFDFEMQMPETPLPQMEADPFLLRRALNNLLTNSVRHNAPGGAIRLGAKAEHKQLVIWVEGGDEASARPSQEPQAFAPDGGAPHGTGLRLVKQIAAAHGGKAIFYSGTPCRSELVLPLKASNGRCLLG</sequence>
<dbReference type="InterPro" id="IPR036890">
    <property type="entry name" value="HATPase_C_sf"/>
</dbReference>
<evidence type="ECO:0000313" key="10">
    <source>
        <dbReference type="EMBL" id="HJB38793.1"/>
    </source>
</evidence>
<evidence type="ECO:0000256" key="1">
    <source>
        <dbReference type="ARBA" id="ARBA00000085"/>
    </source>
</evidence>
<feature type="transmembrane region" description="Helical" evidence="8">
    <location>
        <begin position="151"/>
        <end position="172"/>
    </location>
</feature>
<dbReference type="Gene3D" id="1.10.287.130">
    <property type="match status" value="1"/>
</dbReference>
<comment type="subcellular location">
    <subcellularLocation>
        <location evidence="2">Membrane</location>
    </subcellularLocation>
</comment>
<evidence type="ECO:0000256" key="2">
    <source>
        <dbReference type="ARBA" id="ARBA00004370"/>
    </source>
</evidence>
<reference evidence="10" key="2">
    <citation type="submission" date="2021-04" db="EMBL/GenBank/DDBJ databases">
        <authorList>
            <person name="Gilroy R."/>
        </authorList>
    </citation>
    <scope>NUCLEOTIDE SEQUENCE</scope>
    <source>
        <strain evidence="10">ChiBcec8-14828</strain>
    </source>
</reference>
<feature type="region of interest" description="Disordered" evidence="7">
    <location>
        <begin position="345"/>
        <end position="364"/>
    </location>
</feature>
<dbReference type="EMBL" id="DWYA01000002">
    <property type="protein sequence ID" value="HJB38793.1"/>
    <property type="molecule type" value="Genomic_DNA"/>
</dbReference>
<protein>
    <recommendedName>
        <fullName evidence="3">histidine kinase</fullName>
        <ecNumber evidence="3">2.7.13.3</ecNumber>
    </recommendedName>
</protein>
<comment type="catalytic activity">
    <reaction evidence="1">
        <text>ATP + protein L-histidine = ADP + protein N-phospho-L-histidine.</text>
        <dbReference type="EC" id="2.7.13.3"/>
    </reaction>
</comment>
<organism evidence="10 11">
    <name type="scientific">Candidatus Ruthenibacterium avium</name>
    <dbReference type="NCBI Taxonomy" id="2838751"/>
    <lineage>
        <taxon>Bacteria</taxon>
        <taxon>Bacillati</taxon>
        <taxon>Bacillota</taxon>
        <taxon>Clostridia</taxon>
        <taxon>Eubacteriales</taxon>
        <taxon>Oscillospiraceae</taxon>
        <taxon>Ruthenibacterium</taxon>
    </lineage>
</organism>
<evidence type="ECO:0000256" key="4">
    <source>
        <dbReference type="ARBA" id="ARBA00022679"/>
    </source>
</evidence>
<dbReference type="SMART" id="SM00387">
    <property type="entry name" value="HATPase_c"/>
    <property type="match status" value="1"/>
</dbReference>
<keyword evidence="4" id="KW-0808">Transferase</keyword>
<keyword evidence="8" id="KW-0812">Transmembrane</keyword>
<keyword evidence="8" id="KW-0472">Membrane</keyword>
<comment type="caution">
    <text evidence="10">The sequence shown here is derived from an EMBL/GenBank/DDBJ whole genome shotgun (WGS) entry which is preliminary data.</text>
</comment>
<dbReference type="Gene3D" id="3.30.565.10">
    <property type="entry name" value="Histidine kinase-like ATPase, C-terminal domain"/>
    <property type="match status" value="1"/>
</dbReference>
<dbReference type="InterPro" id="IPR003661">
    <property type="entry name" value="HisK_dim/P_dom"/>
</dbReference>
<dbReference type="PANTHER" id="PTHR42878">
    <property type="entry name" value="TWO-COMPONENT HISTIDINE KINASE"/>
    <property type="match status" value="1"/>
</dbReference>
<gene>
    <name evidence="10" type="ORF">H9943_00160</name>
</gene>
<dbReference type="GO" id="GO:0030295">
    <property type="term" value="F:protein kinase activator activity"/>
    <property type="evidence" value="ECO:0007669"/>
    <property type="project" value="TreeGrafter"/>
</dbReference>
<dbReference type="GO" id="GO:0007234">
    <property type="term" value="P:osmosensory signaling via phosphorelay pathway"/>
    <property type="evidence" value="ECO:0007669"/>
    <property type="project" value="TreeGrafter"/>
</dbReference>
<dbReference type="GO" id="GO:0000156">
    <property type="term" value="F:phosphorelay response regulator activity"/>
    <property type="evidence" value="ECO:0007669"/>
    <property type="project" value="TreeGrafter"/>
</dbReference>
<dbReference type="Pfam" id="PF02518">
    <property type="entry name" value="HATPase_c"/>
    <property type="match status" value="1"/>
</dbReference>
<dbReference type="PROSITE" id="PS50109">
    <property type="entry name" value="HIS_KIN"/>
    <property type="match status" value="1"/>
</dbReference>
<dbReference type="InterPro" id="IPR003594">
    <property type="entry name" value="HATPase_dom"/>
</dbReference>
<dbReference type="InterPro" id="IPR036097">
    <property type="entry name" value="HisK_dim/P_sf"/>
</dbReference>
<dbReference type="Proteomes" id="UP000824209">
    <property type="component" value="Unassembled WGS sequence"/>
</dbReference>
<dbReference type="Pfam" id="PF00512">
    <property type="entry name" value="HisKA"/>
    <property type="match status" value="1"/>
</dbReference>
<name>A0A9D2RZR0_9FIRM</name>
<dbReference type="PANTHER" id="PTHR42878:SF14">
    <property type="entry name" value="OSMOLARITY TWO-COMPONENT SYSTEM PROTEIN SSK1"/>
    <property type="match status" value="1"/>
</dbReference>
<dbReference type="SUPFAM" id="SSF47384">
    <property type="entry name" value="Homodimeric domain of signal transducing histidine kinase"/>
    <property type="match status" value="1"/>
</dbReference>
<keyword evidence="6" id="KW-0902">Two-component regulatory system</keyword>
<keyword evidence="8" id="KW-1133">Transmembrane helix</keyword>
<proteinExistence type="predicted"/>
<evidence type="ECO:0000256" key="5">
    <source>
        <dbReference type="ARBA" id="ARBA00022777"/>
    </source>
</evidence>
<evidence type="ECO:0000256" key="3">
    <source>
        <dbReference type="ARBA" id="ARBA00012438"/>
    </source>
</evidence>
<accession>A0A9D2RZR0</accession>
<dbReference type="InterPro" id="IPR005467">
    <property type="entry name" value="His_kinase_dom"/>
</dbReference>
<dbReference type="GO" id="GO:0000155">
    <property type="term" value="F:phosphorelay sensor kinase activity"/>
    <property type="evidence" value="ECO:0007669"/>
    <property type="project" value="InterPro"/>
</dbReference>
<dbReference type="AlphaFoldDB" id="A0A9D2RZR0"/>
<dbReference type="SMART" id="SM00388">
    <property type="entry name" value="HisKA"/>
    <property type="match status" value="1"/>
</dbReference>
<dbReference type="EC" id="2.7.13.3" evidence="3"/>
<dbReference type="InterPro" id="IPR050351">
    <property type="entry name" value="BphY/WalK/GraS-like"/>
</dbReference>
<reference evidence="10" key="1">
    <citation type="journal article" date="2021" name="PeerJ">
        <title>Extensive microbial diversity within the chicken gut microbiome revealed by metagenomics and culture.</title>
        <authorList>
            <person name="Gilroy R."/>
            <person name="Ravi A."/>
            <person name="Getino M."/>
            <person name="Pursley I."/>
            <person name="Horton D.L."/>
            <person name="Alikhan N.F."/>
            <person name="Baker D."/>
            <person name="Gharbi K."/>
            <person name="Hall N."/>
            <person name="Watson M."/>
            <person name="Adriaenssens E.M."/>
            <person name="Foster-Nyarko E."/>
            <person name="Jarju S."/>
            <person name="Secka A."/>
            <person name="Antonio M."/>
            <person name="Oren A."/>
            <person name="Chaudhuri R.R."/>
            <person name="La Ragione R."/>
            <person name="Hildebrand F."/>
            <person name="Pallen M.J."/>
        </authorList>
    </citation>
    <scope>NUCLEOTIDE SEQUENCE</scope>
    <source>
        <strain evidence="10">ChiBcec8-14828</strain>
    </source>
</reference>
<evidence type="ECO:0000313" key="11">
    <source>
        <dbReference type="Proteomes" id="UP000824209"/>
    </source>
</evidence>